<dbReference type="InterPro" id="IPR013221">
    <property type="entry name" value="Mur_ligase_cen"/>
</dbReference>
<gene>
    <name evidence="6" type="ORF">COY10_01670</name>
</gene>
<evidence type="ECO:0000256" key="2">
    <source>
        <dbReference type="ARBA" id="ARBA00022741"/>
    </source>
</evidence>
<accession>A0A2M7UDK1</accession>
<dbReference type="EMBL" id="PFOH01000045">
    <property type="protein sequence ID" value="PIZ69300.1"/>
    <property type="molecule type" value="Genomic_DNA"/>
</dbReference>
<dbReference type="SUPFAM" id="SSF53623">
    <property type="entry name" value="MurD-like peptide ligases, catalytic domain"/>
    <property type="match status" value="1"/>
</dbReference>
<evidence type="ECO:0008006" key="8">
    <source>
        <dbReference type="Google" id="ProtNLM"/>
    </source>
</evidence>
<keyword evidence="1" id="KW-0436">Ligase</keyword>
<keyword evidence="2" id="KW-0547">Nucleotide-binding</keyword>
<protein>
    <recommendedName>
        <fullName evidence="8">UDP-N-acetylmuramoyl-tripeptide--D-alanyl-D-alanine ligase</fullName>
    </recommendedName>
</protein>
<dbReference type="InterPro" id="IPR036615">
    <property type="entry name" value="Mur_ligase_C_dom_sf"/>
</dbReference>
<evidence type="ECO:0000313" key="7">
    <source>
        <dbReference type="Proteomes" id="UP000231688"/>
    </source>
</evidence>
<name>A0A2M7UDK1_9BACT</name>
<feature type="domain" description="Mur ligase central" evidence="5">
    <location>
        <begin position="27"/>
        <end position="70"/>
    </location>
</feature>
<dbReference type="InterPro" id="IPR051046">
    <property type="entry name" value="MurCDEF_CellWall_CoF430Synth"/>
</dbReference>
<sequence length="429" mass="47065">MKRILQYILRIFSKIILRKYKPEIVAITGSVGKTSAKEAIYQVLGKYFRVRSNKRNYNNEIGVPLTILGIEGGGGSFLLWAKVFLRAIRIIISGRDYPEILVLEMGVDRPGDMAYLTGFVPVDAAVITAIGEFPTHLEFFPEKDELIGEKSILAKSVVKEGLVVLNYDDISVRMMADGLPEGIKTITYGFGEGASIQISNYNFYLSDLDKGDYGATFKLEYEGSIVPFRVEKMIGKQQVFAVAAAAGVGMGFGLNLVEISNAFKKMFNLPGRTNLIKGIKKSWVIDDTYNASPLATIAALGILEEIYLTADKPAARKIAVLGDMLELGKDMEVAHRQVGQKAAGVASLIFTVGGRARFIADEAIKSGFNKENVFEFDEPSAAALKLQEELKPEDIVLIKGSRSIHMEKAVKEIMAEPGKADELLVKNGF</sequence>
<dbReference type="Proteomes" id="UP000231688">
    <property type="component" value="Unassembled WGS sequence"/>
</dbReference>
<keyword evidence="3" id="KW-0067">ATP-binding</keyword>
<comment type="caution">
    <text evidence="6">The sequence shown here is derived from an EMBL/GenBank/DDBJ whole genome shotgun (WGS) entry which is preliminary data.</text>
</comment>
<evidence type="ECO:0000259" key="4">
    <source>
        <dbReference type="Pfam" id="PF02875"/>
    </source>
</evidence>
<organism evidence="6 7">
    <name type="scientific">Candidatus Portnoybacteria bacterium CG_4_10_14_0_2_um_filter_43_36</name>
    <dbReference type="NCBI Taxonomy" id="1974798"/>
    <lineage>
        <taxon>Bacteria</taxon>
        <taxon>Candidatus Portnoyibacteriota</taxon>
    </lineage>
</organism>
<dbReference type="PANTHER" id="PTHR43024">
    <property type="entry name" value="UDP-N-ACETYLMURAMOYL-TRIPEPTIDE--D-ALANYL-D-ALANINE LIGASE"/>
    <property type="match status" value="1"/>
</dbReference>
<dbReference type="GO" id="GO:0016881">
    <property type="term" value="F:acid-amino acid ligase activity"/>
    <property type="evidence" value="ECO:0007669"/>
    <property type="project" value="InterPro"/>
</dbReference>
<dbReference type="InterPro" id="IPR036565">
    <property type="entry name" value="Mur-like_cat_sf"/>
</dbReference>
<feature type="domain" description="Mur ligase C-terminal" evidence="4">
    <location>
        <begin position="271"/>
        <end position="402"/>
    </location>
</feature>
<dbReference type="GO" id="GO:0005524">
    <property type="term" value="F:ATP binding"/>
    <property type="evidence" value="ECO:0007669"/>
    <property type="project" value="UniProtKB-KW"/>
</dbReference>
<evidence type="ECO:0000256" key="3">
    <source>
        <dbReference type="ARBA" id="ARBA00022840"/>
    </source>
</evidence>
<dbReference type="Pfam" id="PF08245">
    <property type="entry name" value="Mur_ligase_M"/>
    <property type="match status" value="2"/>
</dbReference>
<dbReference type="SUPFAM" id="SSF53244">
    <property type="entry name" value="MurD-like peptide ligases, peptide-binding domain"/>
    <property type="match status" value="1"/>
</dbReference>
<evidence type="ECO:0000259" key="5">
    <source>
        <dbReference type="Pfam" id="PF08245"/>
    </source>
</evidence>
<proteinExistence type="predicted"/>
<dbReference type="Gene3D" id="3.40.1190.10">
    <property type="entry name" value="Mur-like, catalytic domain"/>
    <property type="match status" value="1"/>
</dbReference>
<reference evidence="7" key="1">
    <citation type="submission" date="2017-09" db="EMBL/GenBank/DDBJ databases">
        <title>Depth-based differentiation of microbial function through sediment-hosted aquifers and enrichment of novel symbionts in the deep terrestrial subsurface.</title>
        <authorList>
            <person name="Probst A.J."/>
            <person name="Ladd B."/>
            <person name="Jarett J.K."/>
            <person name="Geller-Mcgrath D.E."/>
            <person name="Sieber C.M.K."/>
            <person name="Emerson J.B."/>
            <person name="Anantharaman K."/>
            <person name="Thomas B.C."/>
            <person name="Malmstrom R."/>
            <person name="Stieglmeier M."/>
            <person name="Klingl A."/>
            <person name="Woyke T."/>
            <person name="Ryan C.M."/>
            <person name="Banfield J.F."/>
        </authorList>
    </citation>
    <scope>NUCLEOTIDE SEQUENCE [LARGE SCALE GENOMIC DNA]</scope>
</reference>
<dbReference type="Gene3D" id="3.90.190.20">
    <property type="entry name" value="Mur ligase, C-terminal domain"/>
    <property type="match status" value="1"/>
</dbReference>
<dbReference type="PANTHER" id="PTHR43024:SF1">
    <property type="entry name" value="UDP-N-ACETYLMURAMOYL-TRIPEPTIDE--D-ALANYL-D-ALANINE LIGASE"/>
    <property type="match status" value="1"/>
</dbReference>
<dbReference type="InterPro" id="IPR004101">
    <property type="entry name" value="Mur_ligase_C"/>
</dbReference>
<dbReference type="AlphaFoldDB" id="A0A2M7UDK1"/>
<feature type="domain" description="Mur ligase central" evidence="5">
    <location>
        <begin position="98"/>
        <end position="248"/>
    </location>
</feature>
<evidence type="ECO:0000313" key="6">
    <source>
        <dbReference type="EMBL" id="PIZ69300.1"/>
    </source>
</evidence>
<evidence type="ECO:0000256" key="1">
    <source>
        <dbReference type="ARBA" id="ARBA00022598"/>
    </source>
</evidence>
<dbReference type="Pfam" id="PF02875">
    <property type="entry name" value="Mur_ligase_C"/>
    <property type="match status" value="1"/>
</dbReference>